<gene>
    <name evidence="7" type="primary">atsA_5</name>
    <name evidence="7" type="ORF">Pla8534_03450</name>
</gene>
<dbReference type="RefSeq" id="WP_145048688.1">
    <property type="nucleotide sequence ID" value="NZ_CP036433.1"/>
</dbReference>
<dbReference type="Proteomes" id="UP000317648">
    <property type="component" value="Chromosome"/>
</dbReference>
<evidence type="ECO:0000256" key="3">
    <source>
        <dbReference type="ARBA" id="ARBA00022801"/>
    </source>
</evidence>
<evidence type="ECO:0000259" key="6">
    <source>
        <dbReference type="Pfam" id="PF00884"/>
    </source>
</evidence>
<dbReference type="InterPro" id="IPR017850">
    <property type="entry name" value="Alkaline_phosphatase_core_sf"/>
</dbReference>
<feature type="chain" id="PRO_5021723317" evidence="5">
    <location>
        <begin position="21"/>
        <end position="460"/>
    </location>
</feature>
<evidence type="ECO:0000256" key="5">
    <source>
        <dbReference type="SAM" id="SignalP"/>
    </source>
</evidence>
<dbReference type="InterPro" id="IPR000917">
    <property type="entry name" value="Sulfatase_N"/>
</dbReference>
<dbReference type="OrthoDB" id="272794at2"/>
<proteinExistence type="inferred from homology"/>
<dbReference type="InterPro" id="IPR050738">
    <property type="entry name" value="Sulfatase"/>
</dbReference>
<dbReference type="GO" id="GO:0046872">
    <property type="term" value="F:metal ion binding"/>
    <property type="evidence" value="ECO:0007669"/>
    <property type="project" value="UniProtKB-KW"/>
</dbReference>
<evidence type="ECO:0000256" key="4">
    <source>
        <dbReference type="ARBA" id="ARBA00022837"/>
    </source>
</evidence>
<keyword evidence="8" id="KW-1185">Reference proteome</keyword>
<dbReference type="AlphaFoldDB" id="A0A518DL83"/>
<dbReference type="Pfam" id="PF00884">
    <property type="entry name" value="Sulfatase"/>
    <property type="match status" value="1"/>
</dbReference>
<dbReference type="PROSITE" id="PS00523">
    <property type="entry name" value="SULFATASE_1"/>
    <property type="match status" value="1"/>
</dbReference>
<keyword evidence="5" id="KW-0732">Signal</keyword>
<feature type="signal peptide" evidence="5">
    <location>
        <begin position="1"/>
        <end position="20"/>
    </location>
</feature>
<keyword evidence="2" id="KW-0479">Metal-binding</keyword>
<dbReference type="SUPFAM" id="SSF53649">
    <property type="entry name" value="Alkaline phosphatase-like"/>
    <property type="match status" value="1"/>
</dbReference>
<dbReference type="CDD" id="cd16151">
    <property type="entry name" value="sulfatase_like"/>
    <property type="match status" value="1"/>
</dbReference>
<protein>
    <submittedName>
        <fullName evidence="7">Arylsulfatase</fullName>
        <ecNumber evidence="7">3.1.6.1</ecNumber>
    </submittedName>
</protein>
<reference evidence="7 8" key="1">
    <citation type="submission" date="2019-02" db="EMBL/GenBank/DDBJ databases">
        <title>Deep-cultivation of Planctomycetes and their phenomic and genomic characterization uncovers novel biology.</title>
        <authorList>
            <person name="Wiegand S."/>
            <person name="Jogler M."/>
            <person name="Boedeker C."/>
            <person name="Pinto D."/>
            <person name="Vollmers J."/>
            <person name="Rivas-Marin E."/>
            <person name="Kohn T."/>
            <person name="Peeters S.H."/>
            <person name="Heuer A."/>
            <person name="Rast P."/>
            <person name="Oberbeckmann S."/>
            <person name="Bunk B."/>
            <person name="Jeske O."/>
            <person name="Meyerdierks A."/>
            <person name="Storesund J.E."/>
            <person name="Kallscheuer N."/>
            <person name="Luecker S."/>
            <person name="Lage O.M."/>
            <person name="Pohl T."/>
            <person name="Merkel B.J."/>
            <person name="Hornburger P."/>
            <person name="Mueller R.-W."/>
            <person name="Bruemmer F."/>
            <person name="Labrenz M."/>
            <person name="Spormann A.M."/>
            <person name="Op den Camp H."/>
            <person name="Overmann J."/>
            <person name="Amann R."/>
            <person name="Jetten M.S.M."/>
            <person name="Mascher T."/>
            <person name="Medema M.H."/>
            <person name="Devos D.P."/>
            <person name="Kaster A.-K."/>
            <person name="Ovreas L."/>
            <person name="Rohde M."/>
            <person name="Galperin M.Y."/>
            <person name="Jogler C."/>
        </authorList>
    </citation>
    <scope>NUCLEOTIDE SEQUENCE [LARGE SCALE GENOMIC DNA]</scope>
    <source>
        <strain evidence="7 8">Pla85_3_4</strain>
    </source>
</reference>
<dbReference type="Gene3D" id="3.40.720.10">
    <property type="entry name" value="Alkaline Phosphatase, subunit A"/>
    <property type="match status" value="1"/>
</dbReference>
<sequence precursor="true">MKIAALVVALLPFLVAAAGAAEGPRNVVLIMADDLGIEGFGCYGGVDYQTPNIDKLAATGLRFTHAYSQPLCTPTRLEIMTGLENQRNWRCFGILPPDQKTFGHLMQGFGYATCIAGKWQLQSYDPPDFPGAAERRGIGMHPRDAAFDAYSLFHSLHTEDKGSRYANPTFLRNGKLHQAVEGKYGEDLSVDFLLDFMQEHRDERMFVYYPMALPHWPMTPTPLSLAWSDPSRRQEVSPAHFPDMVAYMDQLVGRLVQGIEKLGLREDTLILFYSDNGTDRRITSRFDGAKVQGGKATPQQSGIRVPLIANWPGRIPASVNSDLIEPSDFLPTLAALAGKQLPAAWRTDGVSFAPQLLGEKASPRSWAFFWYDPRPGWDKEKYGRSIFALDHQYKLFEDGRLYDIAGTTLRETPLDLQQLTPAQQAGRDKLQAVIRQMMQPPLSAAAQTEVNAFGEPVSQE</sequence>
<evidence type="ECO:0000256" key="1">
    <source>
        <dbReference type="ARBA" id="ARBA00008779"/>
    </source>
</evidence>
<dbReference type="PANTHER" id="PTHR42693">
    <property type="entry name" value="ARYLSULFATASE FAMILY MEMBER"/>
    <property type="match status" value="1"/>
</dbReference>
<dbReference type="InterPro" id="IPR024607">
    <property type="entry name" value="Sulfatase_CS"/>
</dbReference>
<organism evidence="7 8">
    <name type="scientific">Lignipirellula cremea</name>
    <dbReference type="NCBI Taxonomy" id="2528010"/>
    <lineage>
        <taxon>Bacteria</taxon>
        <taxon>Pseudomonadati</taxon>
        <taxon>Planctomycetota</taxon>
        <taxon>Planctomycetia</taxon>
        <taxon>Pirellulales</taxon>
        <taxon>Pirellulaceae</taxon>
        <taxon>Lignipirellula</taxon>
    </lineage>
</organism>
<keyword evidence="3 7" id="KW-0378">Hydrolase</keyword>
<evidence type="ECO:0000313" key="8">
    <source>
        <dbReference type="Proteomes" id="UP000317648"/>
    </source>
</evidence>
<evidence type="ECO:0000313" key="7">
    <source>
        <dbReference type="EMBL" id="QDU92597.1"/>
    </source>
</evidence>
<dbReference type="KEGG" id="lcre:Pla8534_03450"/>
<feature type="domain" description="Sulfatase N-terminal" evidence="6">
    <location>
        <begin position="25"/>
        <end position="338"/>
    </location>
</feature>
<accession>A0A518DL83</accession>
<keyword evidence="4" id="KW-0106">Calcium</keyword>
<dbReference type="EMBL" id="CP036433">
    <property type="protein sequence ID" value="QDU92597.1"/>
    <property type="molecule type" value="Genomic_DNA"/>
</dbReference>
<evidence type="ECO:0000256" key="2">
    <source>
        <dbReference type="ARBA" id="ARBA00022723"/>
    </source>
</evidence>
<comment type="similarity">
    <text evidence="1">Belongs to the sulfatase family.</text>
</comment>
<dbReference type="EC" id="3.1.6.1" evidence="7"/>
<dbReference type="PANTHER" id="PTHR42693:SF53">
    <property type="entry name" value="ENDO-4-O-SULFATASE"/>
    <property type="match status" value="1"/>
</dbReference>
<name>A0A518DL83_9BACT</name>
<dbReference type="GO" id="GO:0004065">
    <property type="term" value="F:arylsulfatase activity"/>
    <property type="evidence" value="ECO:0007669"/>
    <property type="project" value="UniProtKB-EC"/>
</dbReference>